<dbReference type="PROSITE" id="PS50249">
    <property type="entry name" value="MPN"/>
    <property type="match status" value="1"/>
</dbReference>
<keyword evidence="4" id="KW-0862">Zinc</keyword>
<organism evidence="7 8">
    <name type="scientific">Fulvivirga imtechensis AK7</name>
    <dbReference type="NCBI Taxonomy" id="1237149"/>
    <lineage>
        <taxon>Bacteria</taxon>
        <taxon>Pseudomonadati</taxon>
        <taxon>Bacteroidota</taxon>
        <taxon>Cytophagia</taxon>
        <taxon>Cytophagales</taxon>
        <taxon>Fulvivirgaceae</taxon>
        <taxon>Fulvivirga</taxon>
    </lineage>
</organism>
<evidence type="ECO:0000256" key="5">
    <source>
        <dbReference type="ARBA" id="ARBA00023049"/>
    </source>
</evidence>
<feature type="domain" description="MPN" evidence="6">
    <location>
        <begin position="60"/>
        <end position="184"/>
    </location>
</feature>
<gene>
    <name evidence="7" type="ORF">C900_02309</name>
</gene>
<keyword evidence="5" id="KW-0482">Metalloprotease</keyword>
<evidence type="ECO:0000256" key="1">
    <source>
        <dbReference type="ARBA" id="ARBA00022670"/>
    </source>
</evidence>
<name>L8JVT9_9BACT</name>
<dbReference type="CDD" id="cd08071">
    <property type="entry name" value="MPN_DUF2466"/>
    <property type="match status" value="1"/>
</dbReference>
<dbReference type="OrthoDB" id="9804482at2"/>
<dbReference type="Pfam" id="PF04002">
    <property type="entry name" value="RadC"/>
    <property type="match status" value="1"/>
</dbReference>
<comment type="caution">
    <text evidence="7">The sequence shown here is derived from an EMBL/GenBank/DDBJ whole genome shotgun (WGS) entry which is preliminary data.</text>
</comment>
<protein>
    <submittedName>
        <fullName evidence="7">DNA repair protein RadC</fullName>
    </submittedName>
</protein>
<dbReference type="EMBL" id="AMZN01000033">
    <property type="protein sequence ID" value="ELR71724.1"/>
    <property type="molecule type" value="Genomic_DNA"/>
</dbReference>
<keyword evidence="3" id="KW-0378">Hydrolase</keyword>
<dbReference type="RefSeq" id="WP_009579706.1">
    <property type="nucleotide sequence ID" value="NZ_AMZN01000033.1"/>
</dbReference>
<dbReference type="Proteomes" id="UP000011135">
    <property type="component" value="Unassembled WGS sequence"/>
</dbReference>
<dbReference type="eggNOG" id="COG2003">
    <property type="taxonomic scope" value="Bacteria"/>
</dbReference>
<dbReference type="InterPro" id="IPR020891">
    <property type="entry name" value="UPF0758_CS"/>
</dbReference>
<keyword evidence="1" id="KW-0645">Protease</keyword>
<evidence type="ECO:0000256" key="2">
    <source>
        <dbReference type="ARBA" id="ARBA00022723"/>
    </source>
</evidence>
<evidence type="ECO:0000259" key="6">
    <source>
        <dbReference type="PROSITE" id="PS50249"/>
    </source>
</evidence>
<dbReference type="Gene3D" id="3.40.140.10">
    <property type="entry name" value="Cytidine Deaminase, domain 2"/>
    <property type="match status" value="1"/>
</dbReference>
<dbReference type="InterPro" id="IPR001405">
    <property type="entry name" value="UPF0758"/>
</dbReference>
<dbReference type="PANTHER" id="PTHR30471:SF3">
    <property type="entry name" value="UPF0758 PROTEIN YEES-RELATED"/>
    <property type="match status" value="1"/>
</dbReference>
<evidence type="ECO:0000256" key="3">
    <source>
        <dbReference type="ARBA" id="ARBA00022801"/>
    </source>
</evidence>
<evidence type="ECO:0000313" key="7">
    <source>
        <dbReference type="EMBL" id="ELR71724.1"/>
    </source>
</evidence>
<evidence type="ECO:0000256" key="4">
    <source>
        <dbReference type="ARBA" id="ARBA00022833"/>
    </source>
</evidence>
<dbReference type="InterPro" id="IPR025657">
    <property type="entry name" value="RadC_JAB"/>
</dbReference>
<accession>L8JVT9</accession>
<dbReference type="GO" id="GO:0046872">
    <property type="term" value="F:metal ion binding"/>
    <property type="evidence" value="ECO:0007669"/>
    <property type="project" value="UniProtKB-KW"/>
</dbReference>
<dbReference type="STRING" id="1237149.C900_02309"/>
<evidence type="ECO:0000313" key="8">
    <source>
        <dbReference type="Proteomes" id="UP000011135"/>
    </source>
</evidence>
<keyword evidence="2" id="KW-0479">Metal-binding</keyword>
<dbReference type="GO" id="GO:0006508">
    <property type="term" value="P:proteolysis"/>
    <property type="evidence" value="ECO:0007669"/>
    <property type="project" value="UniProtKB-KW"/>
</dbReference>
<reference evidence="7 8" key="1">
    <citation type="submission" date="2012-12" db="EMBL/GenBank/DDBJ databases">
        <title>Genome assembly of Fulvivirga imtechensis AK7.</title>
        <authorList>
            <person name="Nupur N."/>
            <person name="Khatri I."/>
            <person name="Kumar R."/>
            <person name="Subramanian S."/>
            <person name="Pinnaka A."/>
        </authorList>
    </citation>
    <scope>NUCLEOTIDE SEQUENCE [LARGE SCALE GENOMIC DNA]</scope>
    <source>
        <strain evidence="7 8">AK7</strain>
    </source>
</reference>
<dbReference type="AlphaFoldDB" id="L8JVT9"/>
<dbReference type="InterPro" id="IPR037518">
    <property type="entry name" value="MPN"/>
</dbReference>
<dbReference type="GO" id="GO:0008237">
    <property type="term" value="F:metallopeptidase activity"/>
    <property type="evidence" value="ECO:0007669"/>
    <property type="project" value="UniProtKB-KW"/>
</dbReference>
<keyword evidence="8" id="KW-1185">Reference proteome</keyword>
<sequence length="184" mass="20652">MKTKRKTKAKAYKPKKAVIYRQQPEMLLGELSGLKGQFKPNLVPEIKVSFNKGKRILGKITSSHDVADFIRKQYKRGTIETQEYFNILYLNKQNNIIGYYRHSKGGIDGTLADMRIIFGVALKSLATALVLSHNHPSGNLKPSQADITLTKKCKQLAELHNIAVLDHVIITKAGYLSFVDEGLL</sequence>
<dbReference type="PANTHER" id="PTHR30471">
    <property type="entry name" value="DNA REPAIR PROTEIN RADC"/>
    <property type="match status" value="1"/>
</dbReference>
<dbReference type="PROSITE" id="PS01302">
    <property type="entry name" value="UPF0758"/>
    <property type="match status" value="1"/>
</dbReference>
<dbReference type="PATRIC" id="fig|1237149.3.peg.2176"/>
<proteinExistence type="predicted"/>